<dbReference type="EMBL" id="CALTRL010001865">
    <property type="protein sequence ID" value="CAH7673965.1"/>
    <property type="molecule type" value="Genomic_DNA"/>
</dbReference>
<evidence type="ECO:0000313" key="2">
    <source>
        <dbReference type="EMBL" id="CAH7688101.1"/>
    </source>
</evidence>
<reference evidence="1" key="1">
    <citation type="submission" date="2022-06" db="EMBL/GenBank/DDBJ databases">
        <authorList>
            <consortium name="SYNGENTA / RWTH Aachen University"/>
        </authorList>
    </citation>
    <scope>NUCLEOTIDE SEQUENCE</scope>
</reference>
<dbReference type="Proteomes" id="UP001153365">
    <property type="component" value="Unassembled WGS sequence"/>
</dbReference>
<name>A0AAV0B000_PHAPC</name>
<feature type="non-terminal residue" evidence="1">
    <location>
        <position position="1"/>
    </location>
</feature>
<gene>
    <name evidence="2" type="ORF">PPACK8108_LOCUS23008</name>
    <name evidence="1" type="ORF">PPACK8108_LOCUS8860</name>
</gene>
<evidence type="ECO:0000313" key="1">
    <source>
        <dbReference type="EMBL" id="CAH7673965.1"/>
    </source>
</evidence>
<comment type="caution">
    <text evidence="1">The sequence shown here is derived from an EMBL/GenBank/DDBJ whole genome shotgun (WGS) entry which is preliminary data.</text>
</comment>
<feature type="non-terminal residue" evidence="1">
    <location>
        <position position="54"/>
    </location>
</feature>
<protein>
    <submittedName>
        <fullName evidence="1">Uncharacterized protein</fullName>
    </submittedName>
</protein>
<sequence length="54" mass="6162">SVTLDHLGPMVINTDGTISRISNWANLSEIERTRTLRLVAQRNEARISRLKTKE</sequence>
<proteinExistence type="predicted"/>
<dbReference type="PANTHER" id="PTHR39474:SF1">
    <property type="entry name" value="FUNGAL SPECIFIC TRANSCRIPTION FACTOR"/>
    <property type="match status" value="1"/>
</dbReference>
<dbReference type="EMBL" id="CALTRL010005953">
    <property type="protein sequence ID" value="CAH7688101.1"/>
    <property type="molecule type" value="Genomic_DNA"/>
</dbReference>
<accession>A0AAV0B000</accession>
<dbReference type="PANTHER" id="PTHR39474">
    <property type="entry name" value="UNNAMED PRODUCT"/>
    <property type="match status" value="1"/>
</dbReference>
<organism evidence="1 3">
    <name type="scientific">Phakopsora pachyrhizi</name>
    <name type="common">Asian soybean rust disease fungus</name>
    <dbReference type="NCBI Taxonomy" id="170000"/>
    <lineage>
        <taxon>Eukaryota</taxon>
        <taxon>Fungi</taxon>
        <taxon>Dikarya</taxon>
        <taxon>Basidiomycota</taxon>
        <taxon>Pucciniomycotina</taxon>
        <taxon>Pucciniomycetes</taxon>
        <taxon>Pucciniales</taxon>
        <taxon>Phakopsoraceae</taxon>
        <taxon>Phakopsora</taxon>
    </lineage>
</organism>
<dbReference type="AlphaFoldDB" id="A0AAV0B000"/>
<keyword evidence="3" id="KW-1185">Reference proteome</keyword>
<evidence type="ECO:0000313" key="3">
    <source>
        <dbReference type="Proteomes" id="UP001153365"/>
    </source>
</evidence>